<organism evidence="1 2">
    <name type="scientific">Candidatus Kaiserbacteria bacterium CG10_big_fil_rev_8_21_14_0_10_47_16</name>
    <dbReference type="NCBI Taxonomy" id="1974608"/>
    <lineage>
        <taxon>Bacteria</taxon>
        <taxon>Candidatus Kaiseribacteriota</taxon>
    </lineage>
</organism>
<dbReference type="AlphaFoldDB" id="A0A2H0UFK6"/>
<evidence type="ECO:0000313" key="1">
    <source>
        <dbReference type="EMBL" id="PIR84456.1"/>
    </source>
</evidence>
<proteinExistence type="predicted"/>
<evidence type="ECO:0000313" key="2">
    <source>
        <dbReference type="Proteomes" id="UP000229344"/>
    </source>
</evidence>
<protein>
    <submittedName>
        <fullName evidence="1">Uncharacterized protein</fullName>
    </submittedName>
</protein>
<name>A0A2H0UFK6_9BACT</name>
<gene>
    <name evidence="1" type="ORF">COU16_02655</name>
</gene>
<comment type="caution">
    <text evidence="1">The sequence shown here is derived from an EMBL/GenBank/DDBJ whole genome shotgun (WGS) entry which is preliminary data.</text>
</comment>
<dbReference type="EMBL" id="PFBI01000006">
    <property type="protein sequence ID" value="PIR84456.1"/>
    <property type="molecule type" value="Genomic_DNA"/>
</dbReference>
<dbReference type="Proteomes" id="UP000229344">
    <property type="component" value="Unassembled WGS sequence"/>
</dbReference>
<sequence length="249" mass="28565">MWNRIKRLFISSPDHILLMAETENKILMQTDVRNTELYIHTQEVFNFMNSSIVDTGKNAHIFITFFSFAQKHLMLAALSSIRRHRSQTAFNIRQASEAGAWAIFALAHPDEHGKFAKKSKNGVFEASDKLRTKMFNWLSAQYPVGSSSLKGFKERASLQSVHANIIDAWRGVKVTNEGKFSVSFFEVVDEKYYKADLWMTANLGIGILGLVNRAVEDYPLVTLCSDFKEKYSTLERKNEELREKTLKNI</sequence>
<accession>A0A2H0UFK6</accession>
<reference evidence="2" key="1">
    <citation type="submission" date="2017-09" db="EMBL/GenBank/DDBJ databases">
        <title>Depth-based differentiation of microbial function through sediment-hosted aquifers and enrichment of novel symbionts in the deep terrestrial subsurface.</title>
        <authorList>
            <person name="Probst A.J."/>
            <person name="Ladd B."/>
            <person name="Jarett J.K."/>
            <person name="Geller-Mcgrath D.E."/>
            <person name="Sieber C.M.K."/>
            <person name="Emerson J.B."/>
            <person name="Anantharaman K."/>
            <person name="Thomas B.C."/>
            <person name="Malmstrom R."/>
            <person name="Stieglmeier M."/>
            <person name="Klingl A."/>
            <person name="Woyke T."/>
            <person name="Ryan C.M."/>
            <person name="Banfield J.F."/>
        </authorList>
    </citation>
    <scope>NUCLEOTIDE SEQUENCE [LARGE SCALE GENOMIC DNA]</scope>
</reference>